<dbReference type="AlphaFoldDB" id="A0A929FBV8"/>
<dbReference type="SMART" id="SM00028">
    <property type="entry name" value="TPR"/>
    <property type="match status" value="2"/>
</dbReference>
<reference evidence="6" key="1">
    <citation type="submission" date="2020-10" db="EMBL/GenBank/DDBJ databases">
        <authorList>
            <person name="Castelo-Branco R."/>
            <person name="Eusebio N."/>
            <person name="Adriana R."/>
            <person name="Vieira A."/>
            <person name="Brugerolle De Fraissinette N."/>
            <person name="Rezende De Castro R."/>
            <person name="Schneider M.P."/>
            <person name="Vasconcelos V."/>
            <person name="Leao P.N."/>
        </authorList>
    </citation>
    <scope>NUCLEOTIDE SEQUENCE</scope>
    <source>
        <strain evidence="6">LEGE 11479</strain>
    </source>
</reference>
<proteinExistence type="predicted"/>
<dbReference type="PROSITE" id="PS50005">
    <property type="entry name" value="TPR"/>
    <property type="match status" value="2"/>
</dbReference>
<keyword evidence="7" id="KW-1185">Reference proteome</keyword>
<dbReference type="InterPro" id="IPR036869">
    <property type="entry name" value="J_dom_sf"/>
</dbReference>
<dbReference type="PANTHER" id="PTHR45188">
    <property type="entry name" value="DNAJ PROTEIN P58IPK HOMOLOG"/>
    <property type="match status" value="1"/>
</dbReference>
<evidence type="ECO:0000259" key="5">
    <source>
        <dbReference type="PROSITE" id="PS50076"/>
    </source>
</evidence>
<organism evidence="6 7">
    <name type="scientific">Leptolyngbya cf. ectocarpi LEGE 11479</name>
    <dbReference type="NCBI Taxonomy" id="1828722"/>
    <lineage>
        <taxon>Bacteria</taxon>
        <taxon>Bacillati</taxon>
        <taxon>Cyanobacteriota</taxon>
        <taxon>Cyanophyceae</taxon>
        <taxon>Leptolyngbyales</taxon>
        <taxon>Leptolyngbyaceae</taxon>
        <taxon>Leptolyngbya group</taxon>
        <taxon>Leptolyngbya</taxon>
    </lineage>
</organism>
<dbReference type="Pfam" id="PF00226">
    <property type="entry name" value="DnaJ"/>
    <property type="match status" value="1"/>
</dbReference>
<dbReference type="PANTHER" id="PTHR45188:SF2">
    <property type="entry name" value="DNAJ HOMOLOG SUBFAMILY C MEMBER 7"/>
    <property type="match status" value="1"/>
</dbReference>
<feature type="domain" description="J" evidence="5">
    <location>
        <begin position="18"/>
        <end position="100"/>
    </location>
</feature>
<evidence type="ECO:0000256" key="3">
    <source>
        <dbReference type="PROSITE-ProRule" id="PRU00339"/>
    </source>
</evidence>
<evidence type="ECO:0000256" key="1">
    <source>
        <dbReference type="ARBA" id="ARBA00022737"/>
    </source>
</evidence>
<name>A0A929FBV8_LEPEC</name>
<keyword evidence="2 3" id="KW-0802">TPR repeat</keyword>
<dbReference type="PROSITE" id="PS50076">
    <property type="entry name" value="DNAJ_2"/>
    <property type="match status" value="1"/>
</dbReference>
<dbReference type="SUPFAM" id="SSF46565">
    <property type="entry name" value="Chaperone J-domain"/>
    <property type="match status" value="1"/>
</dbReference>
<sequence>MTNAKSFQDEWITVAEKDPYAALGLSLNAEDRRILKRYRQIAKLLHPDVQAGSSAPISQISEQLIAKVINPAYQRLKQERSRSEALANMRFRVRQLDRQGKLTPSFESAQQLLRIPEAEVEVFYENTVNQLTLNQFESTEEFAAVLSGLSQLNLAFLHRKISQPIRSKRTGLVPVDASQKPADEDADSDETAAPPEPPVINYAEKYGIRARTYLSQRNYDLAIQELREALKITPNSVELHSMLGQAYLMKKSYGMARAHLKRVLELSPNHSIALKYSQILEKRVAEKRKAETQVSQSETKVAPEQPWFKRILGR</sequence>
<dbReference type="SUPFAM" id="SSF48452">
    <property type="entry name" value="TPR-like"/>
    <property type="match status" value="1"/>
</dbReference>
<evidence type="ECO:0000313" key="6">
    <source>
        <dbReference type="EMBL" id="MBE9068993.1"/>
    </source>
</evidence>
<feature type="repeat" description="TPR" evidence="3">
    <location>
        <begin position="237"/>
        <end position="270"/>
    </location>
</feature>
<dbReference type="InterPro" id="IPR011990">
    <property type="entry name" value="TPR-like_helical_dom_sf"/>
</dbReference>
<evidence type="ECO:0000256" key="4">
    <source>
        <dbReference type="SAM" id="MobiDB-lite"/>
    </source>
</evidence>
<feature type="repeat" description="TPR" evidence="3">
    <location>
        <begin position="203"/>
        <end position="236"/>
    </location>
</feature>
<dbReference type="Pfam" id="PF13414">
    <property type="entry name" value="TPR_11"/>
    <property type="match status" value="1"/>
</dbReference>
<dbReference type="InterPro" id="IPR019734">
    <property type="entry name" value="TPR_rpt"/>
</dbReference>
<dbReference type="CDD" id="cd06257">
    <property type="entry name" value="DnaJ"/>
    <property type="match status" value="1"/>
</dbReference>
<evidence type="ECO:0000256" key="2">
    <source>
        <dbReference type="ARBA" id="ARBA00022803"/>
    </source>
</evidence>
<gene>
    <name evidence="6" type="ORF">IQ260_20320</name>
</gene>
<dbReference type="Gene3D" id="1.10.287.110">
    <property type="entry name" value="DnaJ domain"/>
    <property type="match status" value="1"/>
</dbReference>
<dbReference type="EMBL" id="JADEXP010000222">
    <property type="protein sequence ID" value="MBE9068993.1"/>
    <property type="molecule type" value="Genomic_DNA"/>
</dbReference>
<comment type="caution">
    <text evidence="6">The sequence shown here is derived from an EMBL/GenBank/DDBJ whole genome shotgun (WGS) entry which is preliminary data.</text>
</comment>
<dbReference type="InterPro" id="IPR001623">
    <property type="entry name" value="DnaJ_domain"/>
</dbReference>
<accession>A0A929FBV8</accession>
<evidence type="ECO:0000313" key="7">
    <source>
        <dbReference type="Proteomes" id="UP000615026"/>
    </source>
</evidence>
<feature type="region of interest" description="Disordered" evidence="4">
    <location>
        <begin position="172"/>
        <end position="199"/>
    </location>
</feature>
<dbReference type="Proteomes" id="UP000615026">
    <property type="component" value="Unassembled WGS sequence"/>
</dbReference>
<protein>
    <submittedName>
        <fullName evidence="6">Tetratricopeptide repeat protein</fullName>
    </submittedName>
</protein>
<dbReference type="RefSeq" id="WP_193994914.1">
    <property type="nucleotide sequence ID" value="NZ_JADEXP010000222.1"/>
</dbReference>
<dbReference type="Gene3D" id="1.25.40.10">
    <property type="entry name" value="Tetratricopeptide repeat domain"/>
    <property type="match status" value="1"/>
</dbReference>
<dbReference type="SMART" id="SM00271">
    <property type="entry name" value="DnaJ"/>
    <property type="match status" value="1"/>
</dbReference>
<keyword evidence="1" id="KW-0677">Repeat</keyword>